<accession>A0A1R0KQV5</accession>
<protein>
    <submittedName>
        <fullName evidence="2">Uncharacterized protein</fullName>
    </submittedName>
</protein>
<keyword evidence="3" id="KW-1185">Reference proteome</keyword>
<keyword evidence="1" id="KW-0472">Membrane</keyword>
<keyword evidence="1" id="KW-1133">Transmembrane helix</keyword>
<dbReference type="STRING" id="76021.BS329_20665"/>
<evidence type="ECO:0000313" key="3">
    <source>
        <dbReference type="Proteomes" id="UP000187486"/>
    </source>
</evidence>
<evidence type="ECO:0000256" key="1">
    <source>
        <dbReference type="SAM" id="Phobius"/>
    </source>
</evidence>
<dbReference type="AlphaFoldDB" id="A0A1R0KQV5"/>
<evidence type="ECO:0000313" key="2">
    <source>
        <dbReference type="EMBL" id="OLZ50041.1"/>
    </source>
</evidence>
<gene>
    <name evidence="2" type="ORF">BS329_20665</name>
</gene>
<keyword evidence="1" id="KW-0812">Transmembrane</keyword>
<reference evidence="2 3" key="1">
    <citation type="submission" date="2016-01" db="EMBL/GenBank/DDBJ databases">
        <title>Amycolatopsis coloradensis genome sequencing and assembly.</title>
        <authorList>
            <person name="Mayilraj S."/>
        </authorList>
    </citation>
    <scope>NUCLEOTIDE SEQUENCE [LARGE SCALE GENOMIC DNA]</scope>
    <source>
        <strain evidence="2 3">DSM 44225</strain>
    </source>
</reference>
<dbReference type="Proteomes" id="UP000187486">
    <property type="component" value="Unassembled WGS sequence"/>
</dbReference>
<sequence length="86" mass="9018">MIAVVSALFFGAMGAWFGSGEDADVGWVNPVTTGAVGVVFGAFVGYFLSAEASGTKANGKRRVLFIVGMVFCIGVVVGMRYLNDWT</sequence>
<organism evidence="2 3">
    <name type="scientific">Amycolatopsis coloradensis</name>
    <dbReference type="NCBI Taxonomy" id="76021"/>
    <lineage>
        <taxon>Bacteria</taxon>
        <taxon>Bacillati</taxon>
        <taxon>Actinomycetota</taxon>
        <taxon>Actinomycetes</taxon>
        <taxon>Pseudonocardiales</taxon>
        <taxon>Pseudonocardiaceae</taxon>
        <taxon>Amycolatopsis</taxon>
    </lineage>
</organism>
<feature type="transmembrane region" description="Helical" evidence="1">
    <location>
        <begin position="62"/>
        <end position="82"/>
    </location>
</feature>
<feature type="transmembrane region" description="Helical" evidence="1">
    <location>
        <begin position="30"/>
        <end position="50"/>
    </location>
</feature>
<dbReference type="EMBL" id="MQUQ01000011">
    <property type="protein sequence ID" value="OLZ50041.1"/>
    <property type="molecule type" value="Genomic_DNA"/>
</dbReference>
<name>A0A1R0KQV5_9PSEU</name>
<dbReference type="RefSeq" id="WP_076162892.1">
    <property type="nucleotide sequence ID" value="NZ_JBEZVB010000014.1"/>
</dbReference>
<comment type="caution">
    <text evidence="2">The sequence shown here is derived from an EMBL/GenBank/DDBJ whole genome shotgun (WGS) entry which is preliminary data.</text>
</comment>
<proteinExistence type="predicted"/>